<gene>
    <name evidence="2" type="ORF">BB558_002720</name>
</gene>
<proteinExistence type="predicted"/>
<organism evidence="2 3">
    <name type="scientific">Smittium angustum</name>
    <dbReference type="NCBI Taxonomy" id="133377"/>
    <lineage>
        <taxon>Eukaryota</taxon>
        <taxon>Fungi</taxon>
        <taxon>Fungi incertae sedis</taxon>
        <taxon>Zoopagomycota</taxon>
        <taxon>Kickxellomycotina</taxon>
        <taxon>Harpellomycetes</taxon>
        <taxon>Harpellales</taxon>
        <taxon>Legeriomycetaceae</taxon>
        <taxon>Smittium</taxon>
    </lineage>
</organism>
<dbReference type="AlphaFoldDB" id="A0A2U1J7Z2"/>
<dbReference type="Proteomes" id="UP000245591">
    <property type="component" value="Unassembled WGS sequence"/>
</dbReference>
<accession>A0A2U1J7Z2</accession>
<evidence type="ECO:0000313" key="3">
    <source>
        <dbReference type="Proteomes" id="UP000245591"/>
    </source>
</evidence>
<name>A0A2U1J7Z2_SMIAN</name>
<keyword evidence="3" id="KW-1185">Reference proteome</keyword>
<feature type="signal peptide" evidence="1">
    <location>
        <begin position="1"/>
        <end position="23"/>
    </location>
</feature>
<sequence length="331" mass="37218">MKLSNTIAFRLAWFLFFIKVSFSTNPIELLGLMSNFLGLFSMGSEGDYTFKFYTGNFPGAGGHCPEIRLFGSMEGEHTKTNHVGWAGFLWKINDGSEEEISVNTNHKIAQALMISGGTDAICLTAVRYNQRGGGQGVLLGNIASTCGKIWSWAGEPVYTNEGRKYVKCIWLEDTRGSRQDTIGRLVWEMQAGSKNGIEYFNTHADEICDPPAFWTDPQSFHFMNRNKRMIEDLGAIKKFYETIDSYVQSPGIAKKTCTEEGYKGPHIHDAELNEICNVNDFTLHTNVTRDTMVQFLTDSGIEIKKKILRRSVNTSSFGSKLVPQEYDTFKV</sequence>
<reference evidence="2 3" key="1">
    <citation type="journal article" date="2018" name="MBio">
        <title>Comparative Genomics Reveals the Core Gene Toolbox for the Fungus-Insect Symbiosis.</title>
        <authorList>
            <person name="Wang Y."/>
            <person name="Stata M."/>
            <person name="Wang W."/>
            <person name="Stajich J.E."/>
            <person name="White M.M."/>
            <person name="Moncalvo J.M."/>
        </authorList>
    </citation>
    <scope>NUCLEOTIDE SEQUENCE [LARGE SCALE GENOMIC DNA]</scope>
    <source>
        <strain evidence="2 3">AUS-126-30</strain>
    </source>
</reference>
<protein>
    <submittedName>
        <fullName evidence="2">Uncharacterized protein</fullName>
    </submittedName>
</protein>
<comment type="caution">
    <text evidence="2">The sequence shown here is derived from an EMBL/GenBank/DDBJ whole genome shotgun (WGS) entry which is preliminary data.</text>
</comment>
<keyword evidence="1" id="KW-0732">Signal</keyword>
<dbReference type="EMBL" id="MBFU01000206">
    <property type="protein sequence ID" value="PWA01196.1"/>
    <property type="molecule type" value="Genomic_DNA"/>
</dbReference>
<evidence type="ECO:0000256" key="1">
    <source>
        <dbReference type="SAM" id="SignalP"/>
    </source>
</evidence>
<evidence type="ECO:0000313" key="2">
    <source>
        <dbReference type="EMBL" id="PWA01196.1"/>
    </source>
</evidence>
<feature type="chain" id="PRO_5015446352" evidence="1">
    <location>
        <begin position="24"/>
        <end position="331"/>
    </location>
</feature>